<feature type="compositionally biased region" description="Basic and acidic residues" evidence="1">
    <location>
        <begin position="1"/>
        <end position="14"/>
    </location>
</feature>
<feature type="compositionally biased region" description="Basic and acidic residues" evidence="1">
    <location>
        <begin position="45"/>
        <end position="57"/>
    </location>
</feature>
<dbReference type="Proteomes" id="UP001497516">
    <property type="component" value="Chromosome 7"/>
</dbReference>
<reference evidence="2 3" key="1">
    <citation type="submission" date="2024-04" db="EMBL/GenBank/DDBJ databases">
        <authorList>
            <person name="Fracassetti M."/>
        </authorList>
    </citation>
    <scope>NUCLEOTIDE SEQUENCE [LARGE SCALE GENOMIC DNA]</scope>
</reference>
<sequence length="97" mass="10557">MEGESVERRGDSRGRKGSAVAGQRRLEKAGWVGISSSTAEDEEGKPETIEEHARGSGDDNDVDGSAYANSFRCNEPATSFDKEGVGEVRWGRLRRRG</sequence>
<evidence type="ECO:0000313" key="2">
    <source>
        <dbReference type="EMBL" id="CAL1400469.1"/>
    </source>
</evidence>
<keyword evidence="3" id="KW-1185">Reference proteome</keyword>
<evidence type="ECO:0000313" key="3">
    <source>
        <dbReference type="Proteomes" id="UP001497516"/>
    </source>
</evidence>
<name>A0AAV2FQ42_9ROSI</name>
<evidence type="ECO:0000256" key="1">
    <source>
        <dbReference type="SAM" id="MobiDB-lite"/>
    </source>
</evidence>
<feature type="region of interest" description="Disordered" evidence="1">
    <location>
        <begin position="1"/>
        <end position="69"/>
    </location>
</feature>
<dbReference type="EMBL" id="OZ034820">
    <property type="protein sequence ID" value="CAL1400469.1"/>
    <property type="molecule type" value="Genomic_DNA"/>
</dbReference>
<organism evidence="2 3">
    <name type="scientific">Linum trigynum</name>
    <dbReference type="NCBI Taxonomy" id="586398"/>
    <lineage>
        <taxon>Eukaryota</taxon>
        <taxon>Viridiplantae</taxon>
        <taxon>Streptophyta</taxon>
        <taxon>Embryophyta</taxon>
        <taxon>Tracheophyta</taxon>
        <taxon>Spermatophyta</taxon>
        <taxon>Magnoliopsida</taxon>
        <taxon>eudicotyledons</taxon>
        <taxon>Gunneridae</taxon>
        <taxon>Pentapetalae</taxon>
        <taxon>rosids</taxon>
        <taxon>fabids</taxon>
        <taxon>Malpighiales</taxon>
        <taxon>Linaceae</taxon>
        <taxon>Linum</taxon>
    </lineage>
</organism>
<accession>A0AAV2FQ42</accession>
<protein>
    <submittedName>
        <fullName evidence="2">Uncharacterized protein</fullName>
    </submittedName>
</protein>
<dbReference type="AlphaFoldDB" id="A0AAV2FQ42"/>
<proteinExistence type="predicted"/>
<gene>
    <name evidence="2" type="ORF">LTRI10_LOCUS40596</name>
</gene>